<evidence type="ECO:0000259" key="2">
    <source>
        <dbReference type="Pfam" id="PF01551"/>
    </source>
</evidence>
<dbReference type="PANTHER" id="PTHR21666">
    <property type="entry name" value="PEPTIDASE-RELATED"/>
    <property type="match status" value="1"/>
</dbReference>
<dbReference type="AlphaFoldDB" id="A0A3G9ICG8"/>
<organism evidence="3 4">
    <name type="scientific">Nocardioides baekrokdamisoli</name>
    <dbReference type="NCBI Taxonomy" id="1804624"/>
    <lineage>
        <taxon>Bacteria</taxon>
        <taxon>Bacillati</taxon>
        <taxon>Actinomycetota</taxon>
        <taxon>Actinomycetes</taxon>
        <taxon>Propionibacteriales</taxon>
        <taxon>Nocardioidaceae</taxon>
        <taxon>Nocardioides</taxon>
    </lineage>
</organism>
<dbReference type="CDD" id="cd12797">
    <property type="entry name" value="M23_peptidase"/>
    <property type="match status" value="1"/>
</dbReference>
<dbReference type="Pfam" id="PF01551">
    <property type="entry name" value="Peptidase_M23"/>
    <property type="match status" value="1"/>
</dbReference>
<dbReference type="EMBL" id="AP019307">
    <property type="protein sequence ID" value="BBH16640.1"/>
    <property type="molecule type" value="Genomic_DNA"/>
</dbReference>
<keyword evidence="1" id="KW-0812">Transmembrane</keyword>
<sequence length="380" mass="40001">MATPGSVPYRGKRVGDYAPEELLTEYIGRRVARPAHPENLHSASTPTTGELEALVSLPMEDTAPRPRVPADFGWTPQIVAQPRPARALFVPTAREGMYDSSVHLPAVTLAAAYAADLSSDTTTTLQAVGSSGRRRAATSKRRHRARSLPLVAGVLTIAGAGIGAYATSAYDSRVQIQAEIQQQWLATATDASDVGAVGVRTMPVSRALSRSTAALNNAAAAHERALAETNLQAAGWDKQLSSNLWITPITPGGYTLTGRFGQYSGLWSTFHTGLDFACANGTPIHAIMNGTITSVGWGGAYGNLTEETLADGTVVYYAHQSAFGVSIGQKVTRDEVIGYVGATGNVTGPHVHLEIRPGGGDPVDPDEALRLHGVNPDALQ</sequence>
<feature type="transmembrane region" description="Helical" evidence="1">
    <location>
        <begin position="148"/>
        <end position="166"/>
    </location>
</feature>
<dbReference type="InterPro" id="IPR050570">
    <property type="entry name" value="Cell_wall_metabolism_enzyme"/>
</dbReference>
<dbReference type="SUPFAM" id="SSF51261">
    <property type="entry name" value="Duplicated hybrid motif"/>
    <property type="match status" value="1"/>
</dbReference>
<evidence type="ECO:0000256" key="1">
    <source>
        <dbReference type="SAM" id="Phobius"/>
    </source>
</evidence>
<dbReference type="InterPro" id="IPR011055">
    <property type="entry name" value="Dup_hybrid_motif"/>
</dbReference>
<gene>
    <name evidence="3" type="ORF">Back2_09270</name>
</gene>
<evidence type="ECO:0000313" key="4">
    <source>
        <dbReference type="Proteomes" id="UP000271573"/>
    </source>
</evidence>
<evidence type="ECO:0000313" key="3">
    <source>
        <dbReference type="EMBL" id="BBH16640.1"/>
    </source>
</evidence>
<protein>
    <recommendedName>
        <fullName evidence="2">M23ase beta-sheet core domain-containing protein</fullName>
    </recommendedName>
</protein>
<dbReference type="GO" id="GO:0004222">
    <property type="term" value="F:metalloendopeptidase activity"/>
    <property type="evidence" value="ECO:0007669"/>
    <property type="project" value="TreeGrafter"/>
</dbReference>
<keyword evidence="4" id="KW-1185">Reference proteome</keyword>
<accession>A0A3G9ICG8</accession>
<proteinExistence type="predicted"/>
<feature type="domain" description="M23ase beta-sheet core" evidence="2">
    <location>
        <begin position="270"/>
        <end position="365"/>
    </location>
</feature>
<dbReference type="KEGG" id="nbe:Back2_09270"/>
<keyword evidence="1" id="KW-0472">Membrane</keyword>
<dbReference type="Proteomes" id="UP000271573">
    <property type="component" value="Chromosome"/>
</dbReference>
<dbReference type="PANTHER" id="PTHR21666:SF270">
    <property type="entry name" value="MUREIN HYDROLASE ACTIVATOR ENVC"/>
    <property type="match status" value="1"/>
</dbReference>
<reference evidence="3 4" key="1">
    <citation type="submission" date="2018-11" db="EMBL/GenBank/DDBJ databases">
        <title>Complete genome sequence of Nocardioides baekrokdamisoli strain KCTC 39748.</title>
        <authorList>
            <person name="Kang S.W."/>
            <person name="Lee K.C."/>
            <person name="Kim K.K."/>
            <person name="Kim J.S."/>
            <person name="Kim D.S."/>
            <person name="Ko S.H."/>
            <person name="Yang S.H."/>
            <person name="Shin Y.K."/>
            <person name="Lee J.S."/>
        </authorList>
    </citation>
    <scope>NUCLEOTIDE SEQUENCE [LARGE SCALE GENOMIC DNA]</scope>
    <source>
        <strain evidence="3 4">KCTC 39748</strain>
    </source>
</reference>
<dbReference type="Gene3D" id="2.70.70.10">
    <property type="entry name" value="Glucose Permease (Domain IIA)"/>
    <property type="match status" value="1"/>
</dbReference>
<name>A0A3G9ICG8_9ACTN</name>
<keyword evidence="1" id="KW-1133">Transmembrane helix</keyword>
<dbReference type="InterPro" id="IPR016047">
    <property type="entry name" value="M23ase_b-sheet_dom"/>
</dbReference>